<evidence type="ECO:0000256" key="1">
    <source>
        <dbReference type="SAM" id="MobiDB-lite"/>
    </source>
</evidence>
<dbReference type="HOGENOM" id="CLU_3344664_0_0_11"/>
<protein>
    <submittedName>
        <fullName evidence="2">Uncharacterized protein</fullName>
    </submittedName>
</protein>
<comment type="caution">
    <text evidence="2">The sequence shown here is derived from an EMBL/GenBank/DDBJ whole genome shotgun (WGS) entry which is preliminary data.</text>
</comment>
<dbReference type="PATRIC" id="fig|1348663.4.peg.4415"/>
<name>A0A066Z169_9ACTN</name>
<keyword evidence="3" id="KW-1185">Reference proteome</keyword>
<dbReference type="EMBL" id="JNBY01000094">
    <property type="protein sequence ID" value="KDN83925.1"/>
    <property type="molecule type" value="Genomic_DNA"/>
</dbReference>
<sequence>MTGHHIRATAPAAVHGGHRLGLGGAVRTLPGREESGD</sequence>
<proteinExistence type="predicted"/>
<gene>
    <name evidence="2" type="ORF">KCH_45740</name>
</gene>
<evidence type="ECO:0000313" key="3">
    <source>
        <dbReference type="Proteomes" id="UP000027178"/>
    </source>
</evidence>
<reference evidence="2 3" key="1">
    <citation type="submission" date="2014-05" db="EMBL/GenBank/DDBJ databases">
        <title>Draft Genome Sequence of Kitasatospora cheerisanensis KCTC 2395.</title>
        <authorList>
            <person name="Nam D.H."/>
        </authorList>
    </citation>
    <scope>NUCLEOTIDE SEQUENCE [LARGE SCALE GENOMIC DNA]</scope>
    <source>
        <strain evidence="2 3">KCTC 2395</strain>
    </source>
</reference>
<accession>A0A066Z169</accession>
<organism evidence="2 3">
    <name type="scientific">Kitasatospora cheerisanensis KCTC 2395</name>
    <dbReference type="NCBI Taxonomy" id="1348663"/>
    <lineage>
        <taxon>Bacteria</taxon>
        <taxon>Bacillati</taxon>
        <taxon>Actinomycetota</taxon>
        <taxon>Actinomycetes</taxon>
        <taxon>Kitasatosporales</taxon>
        <taxon>Streptomycetaceae</taxon>
        <taxon>Kitasatospora</taxon>
    </lineage>
</organism>
<dbReference type="Proteomes" id="UP000027178">
    <property type="component" value="Unassembled WGS sequence"/>
</dbReference>
<dbReference type="AlphaFoldDB" id="A0A066Z169"/>
<evidence type="ECO:0000313" key="2">
    <source>
        <dbReference type="EMBL" id="KDN83925.1"/>
    </source>
</evidence>
<feature type="region of interest" description="Disordered" evidence="1">
    <location>
        <begin position="1"/>
        <end position="37"/>
    </location>
</feature>